<evidence type="ECO:0000256" key="1">
    <source>
        <dbReference type="ARBA" id="ARBA00013165"/>
    </source>
</evidence>
<dbReference type="PANTHER" id="PTHR42780:SF1">
    <property type="entry name" value="ISOLEUCINE--TRNA LIGASE, CYTOPLASMIC"/>
    <property type="match status" value="1"/>
</dbReference>
<dbReference type="InterPro" id="IPR009008">
    <property type="entry name" value="Val/Leu/Ile-tRNA-synth_edit"/>
</dbReference>
<dbReference type="InterPro" id="IPR013155">
    <property type="entry name" value="M/V/L/I-tRNA-synth_anticd-bd"/>
</dbReference>
<keyword evidence="4 9" id="KW-0067">ATP-binding</keyword>
<reference evidence="12 13" key="1">
    <citation type="journal article" name="Nat. Commun.">
        <title>Undinarchaeota illuminate DPANN phylogeny and the impact of gene transfer on archaeal evolution.</title>
        <authorList>
            <person name="Dombrowski N."/>
            <person name="Williams T.A."/>
            <person name="Sun J."/>
            <person name="Woodcroft B.J."/>
            <person name="Lee J.H."/>
            <person name="Minh B.Q."/>
            <person name="Rinke C."/>
            <person name="Spang A."/>
        </authorList>
    </citation>
    <scope>NUCLEOTIDE SEQUENCE [LARGE SCALE GENOMIC DNA]</scope>
    <source>
        <strain evidence="12">MAG_bin17</strain>
    </source>
</reference>
<dbReference type="GO" id="GO:0006428">
    <property type="term" value="P:isoleucyl-tRNA aminoacylation"/>
    <property type="evidence" value="ECO:0007669"/>
    <property type="project" value="UniProtKB-UniRule"/>
</dbReference>
<evidence type="ECO:0000256" key="7">
    <source>
        <dbReference type="ARBA" id="ARBA00048359"/>
    </source>
</evidence>
<dbReference type="AlphaFoldDB" id="A0A832UYW9"/>
<dbReference type="Pfam" id="PF19302">
    <property type="entry name" value="DUF5915"/>
    <property type="match status" value="1"/>
</dbReference>
<feature type="domain" description="Aminoacyl-tRNA synthetase class Ia" evidence="10">
    <location>
        <begin position="12"/>
        <end position="619"/>
    </location>
</feature>
<evidence type="ECO:0000256" key="6">
    <source>
        <dbReference type="ARBA" id="ARBA00023146"/>
    </source>
</evidence>
<accession>A0A832UYW9</accession>
<evidence type="ECO:0000256" key="2">
    <source>
        <dbReference type="ARBA" id="ARBA00022598"/>
    </source>
</evidence>
<dbReference type="InterPro" id="IPR002300">
    <property type="entry name" value="aa-tRNA-synth_Ia"/>
</dbReference>
<keyword evidence="13" id="KW-1185">Reference proteome</keyword>
<dbReference type="Gene3D" id="1.10.730.10">
    <property type="entry name" value="Isoleucyl-tRNA Synthetase, Domain 1"/>
    <property type="match status" value="1"/>
</dbReference>
<keyword evidence="6 9" id="KW-0030">Aminoacyl-tRNA synthetase</keyword>
<evidence type="ECO:0000256" key="4">
    <source>
        <dbReference type="ARBA" id="ARBA00022840"/>
    </source>
</evidence>
<dbReference type="InterPro" id="IPR009080">
    <property type="entry name" value="tRNAsynth_Ia_anticodon-bd"/>
</dbReference>
<dbReference type="CDD" id="cd07961">
    <property type="entry name" value="Anticodon_Ia_Ile_ABEc"/>
    <property type="match status" value="1"/>
</dbReference>
<protein>
    <recommendedName>
        <fullName evidence="1 8">Isoleucine--tRNA ligase</fullName>
        <ecNumber evidence="1 8">6.1.1.5</ecNumber>
    </recommendedName>
</protein>
<dbReference type="NCBIfam" id="TIGR00392">
    <property type="entry name" value="ileS"/>
    <property type="match status" value="1"/>
</dbReference>
<evidence type="ECO:0000259" key="11">
    <source>
        <dbReference type="Pfam" id="PF08264"/>
    </source>
</evidence>
<dbReference type="PROSITE" id="PS00178">
    <property type="entry name" value="AA_TRNA_LIGASE_I"/>
    <property type="match status" value="1"/>
</dbReference>
<evidence type="ECO:0000259" key="10">
    <source>
        <dbReference type="Pfam" id="PF00133"/>
    </source>
</evidence>
<evidence type="ECO:0000313" key="12">
    <source>
        <dbReference type="EMBL" id="HIJ99838.1"/>
    </source>
</evidence>
<dbReference type="PANTHER" id="PTHR42780">
    <property type="entry name" value="SOLEUCYL-TRNA SYNTHETASE"/>
    <property type="match status" value="1"/>
</dbReference>
<comment type="catalytic activity">
    <reaction evidence="7">
        <text>tRNA(Ile) + L-isoleucine + ATP = L-isoleucyl-tRNA(Ile) + AMP + diphosphate</text>
        <dbReference type="Rhea" id="RHEA:11060"/>
        <dbReference type="Rhea" id="RHEA-COMP:9666"/>
        <dbReference type="Rhea" id="RHEA-COMP:9695"/>
        <dbReference type="ChEBI" id="CHEBI:30616"/>
        <dbReference type="ChEBI" id="CHEBI:33019"/>
        <dbReference type="ChEBI" id="CHEBI:58045"/>
        <dbReference type="ChEBI" id="CHEBI:78442"/>
        <dbReference type="ChEBI" id="CHEBI:78528"/>
        <dbReference type="ChEBI" id="CHEBI:456215"/>
        <dbReference type="EC" id="6.1.1.5"/>
    </reaction>
</comment>
<dbReference type="InterPro" id="IPR033709">
    <property type="entry name" value="Anticodon_Ile_ABEc"/>
</dbReference>
<dbReference type="InterPro" id="IPR002301">
    <property type="entry name" value="Ile-tRNA-ligase"/>
</dbReference>
<dbReference type="SUPFAM" id="SSF52374">
    <property type="entry name" value="Nucleotidylyl transferase"/>
    <property type="match status" value="1"/>
</dbReference>
<sequence>MFEKENLEEEVRKFWDKNKTEKKALALNEKAEPYYFLDGPPYATGHIHMGTAWNKILKDFYLRYHRMTGKNVWARPGYDCHGLPTELKIEKKLGIKDKKEIESRIGIARFNEECYKFSTEFIGTMNQEFANLGVWMDWDNTYRTLDKDYIEAGWFTFKTAYDKGLVYKDKYTVHVCSSCETVVSNNEVEYQKVTDESVYVKLKVKGAENEYLIIWTTTPWTLPSNTGVIAHPDFEYVKIELKKGEKWILAKELVDSLMEKIEVSYKTLDKFKGRKLKDLEYETPFHDLPLQKEVKAKIVLNEEYVNLEQGTGLVHCAPGHGTEDFLVGRENNLPALCPLTMTGEYTEEAGKYAGKYVKDADSELVEELREKGLLVTTEKIKHDYPMCWRCKTPLLFMAMPQWFIKVSSIRKKIISDNKKNVKWAYGWAGKRFEDWLQNMGDWPISRQRYWGIPVPIWECQKEDCDEIKVIGSVKELGKDTENLHRQFVDPIEFKCKCGDKMKRIEDILDVWFDSGIAPWASVGYPQKEKPFKSLWPVDFILEGSDQTRGWFNSLAVCGMLTFDRIPYVNVVQHALVLAEGGLKMSKSLGNIVSPDEVIEKYGRDHMRHYLLYYDPAEDFVFSWEKMKDVNRFFNTWKNTVKFQELYGSREKLPSKLELADRWILSMLNSLIQKVQESNEKYYGFKSVQAMQEFIVNDLSRWYIKLVRERLWPTYTGSGKKAAQATLYHILDTLNTMMAPVLVHMSEAAYQDIFRGEGDEESVHFRNFPKENKKHIDKKLEGAMGETRLVVEAVAVARQESGIKLRWPVKKVTISTKNEVLKKEFKEILISVLNAKNVEFADSAKDTVKIDHAKGVIFLDKTVDTELEREWMIKELGRHVQGQRKKAGLKIEDKINLTVDSPMNTQFENADNLISEKIGLDSYSVGKLKGKNKSEFEFRGKKVSVAF</sequence>
<dbReference type="Pfam" id="PF08264">
    <property type="entry name" value="Anticodon_1"/>
    <property type="match status" value="1"/>
</dbReference>
<keyword evidence="2 9" id="KW-0436">Ligase</keyword>
<dbReference type="GO" id="GO:0000049">
    <property type="term" value="F:tRNA binding"/>
    <property type="evidence" value="ECO:0007669"/>
    <property type="project" value="InterPro"/>
</dbReference>
<evidence type="ECO:0000256" key="8">
    <source>
        <dbReference type="NCBIfam" id="TIGR00392"/>
    </source>
</evidence>
<keyword evidence="3 9" id="KW-0547">Nucleotide-binding</keyword>
<dbReference type="PRINTS" id="PR00984">
    <property type="entry name" value="TRNASYNTHILE"/>
</dbReference>
<name>A0A832UYW9_9ARCH</name>
<dbReference type="CDD" id="cd00818">
    <property type="entry name" value="IleRS_core"/>
    <property type="match status" value="1"/>
</dbReference>
<dbReference type="EC" id="6.1.1.5" evidence="1 8"/>
<keyword evidence="5 9" id="KW-0648">Protein biosynthesis</keyword>
<dbReference type="InterPro" id="IPR001412">
    <property type="entry name" value="aa-tRNA-synth_I_CS"/>
</dbReference>
<evidence type="ECO:0000256" key="5">
    <source>
        <dbReference type="ARBA" id="ARBA00022917"/>
    </source>
</evidence>
<organism evidence="12 13">
    <name type="scientific">Candidatus Undinarchaeum marinum</name>
    <dbReference type="NCBI Taxonomy" id="2756141"/>
    <lineage>
        <taxon>Archaea</taxon>
        <taxon>Candidatus Undinarchaeota</taxon>
        <taxon>Candidatus Undinarchaeia</taxon>
        <taxon>Candidatus Undinarchaeales</taxon>
        <taxon>Candidatus Undinarchaeaceae</taxon>
        <taxon>Candidatus Undinarchaeum</taxon>
    </lineage>
</organism>
<evidence type="ECO:0000256" key="3">
    <source>
        <dbReference type="ARBA" id="ARBA00022741"/>
    </source>
</evidence>
<dbReference type="GO" id="GO:0005737">
    <property type="term" value="C:cytoplasm"/>
    <property type="evidence" value="ECO:0007669"/>
    <property type="project" value="UniProtKB-UniRule"/>
</dbReference>
<dbReference type="InterPro" id="IPR014729">
    <property type="entry name" value="Rossmann-like_a/b/a_fold"/>
</dbReference>
<dbReference type="Gene3D" id="3.40.50.620">
    <property type="entry name" value="HUPs"/>
    <property type="match status" value="2"/>
</dbReference>
<evidence type="ECO:0000313" key="13">
    <source>
        <dbReference type="Proteomes" id="UP000604391"/>
    </source>
</evidence>
<feature type="domain" description="Methionyl/Valyl/Leucyl/Isoleucyl-tRNA synthetase anticodon-binding" evidence="11">
    <location>
        <begin position="660"/>
        <end position="810"/>
    </location>
</feature>
<dbReference type="InterPro" id="IPR023586">
    <property type="entry name" value="Ile-tRNA-ligase_type2"/>
</dbReference>
<dbReference type="SUPFAM" id="SSF47323">
    <property type="entry name" value="Anticodon-binding domain of a subclass of class I aminoacyl-tRNA synthetases"/>
    <property type="match status" value="1"/>
</dbReference>
<gene>
    <name evidence="12" type="ORF">H1011_03415</name>
</gene>
<proteinExistence type="inferred from homology"/>
<dbReference type="EMBL" id="DVAD01000016">
    <property type="protein sequence ID" value="HIJ99838.1"/>
    <property type="molecule type" value="Genomic_DNA"/>
</dbReference>
<dbReference type="Proteomes" id="UP000604391">
    <property type="component" value="Unassembled WGS sequence"/>
</dbReference>
<comment type="similarity">
    <text evidence="9">Belongs to the class-I aminoacyl-tRNA synthetase family.</text>
</comment>
<comment type="caution">
    <text evidence="12">The sequence shown here is derived from an EMBL/GenBank/DDBJ whole genome shotgun (WGS) entry which is preliminary data.</text>
</comment>
<dbReference type="SUPFAM" id="SSF50677">
    <property type="entry name" value="ValRS/IleRS/LeuRS editing domain"/>
    <property type="match status" value="1"/>
</dbReference>
<dbReference type="GO" id="GO:0002161">
    <property type="term" value="F:aminoacyl-tRNA deacylase activity"/>
    <property type="evidence" value="ECO:0007669"/>
    <property type="project" value="InterPro"/>
</dbReference>
<dbReference type="GO" id="GO:0004822">
    <property type="term" value="F:isoleucine-tRNA ligase activity"/>
    <property type="evidence" value="ECO:0007669"/>
    <property type="project" value="UniProtKB-UniRule"/>
</dbReference>
<dbReference type="Pfam" id="PF00133">
    <property type="entry name" value="tRNA-synt_1"/>
    <property type="match status" value="1"/>
</dbReference>
<dbReference type="GO" id="GO:0005524">
    <property type="term" value="F:ATP binding"/>
    <property type="evidence" value="ECO:0007669"/>
    <property type="project" value="UniProtKB-KW"/>
</dbReference>
<evidence type="ECO:0000256" key="9">
    <source>
        <dbReference type="RuleBase" id="RU363035"/>
    </source>
</evidence>